<dbReference type="STRING" id="225359.A0A2S4PM41"/>
<feature type="compositionally biased region" description="Polar residues" evidence="1">
    <location>
        <begin position="556"/>
        <end position="565"/>
    </location>
</feature>
<name>A0A2S4PM41_9PEZI</name>
<dbReference type="AlphaFoldDB" id="A0A2S4PM41"/>
<comment type="caution">
    <text evidence="2">The sequence shown here is derived from an EMBL/GenBank/DDBJ whole genome shotgun (WGS) entry which is preliminary data.</text>
</comment>
<evidence type="ECO:0000313" key="2">
    <source>
        <dbReference type="EMBL" id="POS83083.1"/>
    </source>
</evidence>
<dbReference type="Proteomes" id="UP000237438">
    <property type="component" value="Unassembled WGS sequence"/>
</dbReference>
<proteinExistence type="predicted"/>
<accession>A0A2S4PM41</accession>
<protein>
    <submittedName>
        <fullName evidence="2">Uncharacterized protein</fullName>
    </submittedName>
</protein>
<keyword evidence="3" id="KW-1185">Reference proteome</keyword>
<evidence type="ECO:0000313" key="3">
    <source>
        <dbReference type="Proteomes" id="UP000237438"/>
    </source>
</evidence>
<evidence type="ECO:0000256" key="1">
    <source>
        <dbReference type="SAM" id="MobiDB-lite"/>
    </source>
</evidence>
<sequence length="574" mass="63675">MAEPMETGNTLARFSYVDDIGILGIGRTVTKSVAVAQQEVNSILELADTKKSEIIKIPNQCIEAQTNIQGFVLQRGGINFNRGRGILHGGEVFDAELYGATAALHAALSVRQTGVNIFILLDNQAAIILRKLWDRTPVINFINQLVGHNGQSDVIYTHAHLPKELAEIYIARKQQERAWQTRLLVFKSLFSCMENTRASFKEGEEKELAKKIHAHLRIAISQFAISETCAPPLEVLQQTKGVKFNGIPKMNLPKRPTVAVTHFINATLKTTNALPKTLVRNGQKKTRLNVALDATIDTNLQPQKSAAQTTFKLAQNLSLKNKRQSKRTDDMRLFCPLVERPGMGLSSIGAKLEPAISWLTVIIPTVSRYIRTEKGQVEVTKELLLDEIERVTSMRPNSIKLYGHSRLEATHRTWLALFIRAPRPGFCVFDESGMNRIFKKQPLSDLCKRCNGHHSPKNYSRALSCGNCGSTMHSEDLCMALTKCSNYGCPHRSDSRKCLARPTCNGAPTKEQLKIFRQAGDRVYQAVVRAKAAEERASVVEGNSDEAPSQPEYMVTGNSQASSSEAMAGNAMHL</sequence>
<gene>
    <name evidence="2" type="ORF">EPUL_005064</name>
</gene>
<dbReference type="OrthoDB" id="10035396at2759"/>
<feature type="region of interest" description="Disordered" evidence="1">
    <location>
        <begin position="538"/>
        <end position="574"/>
    </location>
</feature>
<dbReference type="EMBL" id="PEDP01001909">
    <property type="protein sequence ID" value="POS83083.1"/>
    <property type="molecule type" value="Genomic_DNA"/>
</dbReference>
<organism evidence="2 3">
    <name type="scientific">Erysiphe pulchra</name>
    <dbReference type="NCBI Taxonomy" id="225359"/>
    <lineage>
        <taxon>Eukaryota</taxon>
        <taxon>Fungi</taxon>
        <taxon>Dikarya</taxon>
        <taxon>Ascomycota</taxon>
        <taxon>Pezizomycotina</taxon>
        <taxon>Leotiomycetes</taxon>
        <taxon>Erysiphales</taxon>
        <taxon>Erysiphaceae</taxon>
        <taxon>Erysiphe</taxon>
    </lineage>
</organism>
<reference evidence="2 3" key="1">
    <citation type="submission" date="2017-10" db="EMBL/GenBank/DDBJ databases">
        <title>Development of genomic resources for the powdery mildew, Erysiphe pulchra.</title>
        <authorList>
            <person name="Wadl P.A."/>
            <person name="Mack B.M."/>
            <person name="Moore G."/>
            <person name="Beltz S.B."/>
        </authorList>
    </citation>
    <scope>NUCLEOTIDE SEQUENCE [LARGE SCALE GENOMIC DNA]</scope>
    <source>
        <strain evidence="2">Cflorida</strain>
    </source>
</reference>